<dbReference type="InterPro" id="IPR050275">
    <property type="entry name" value="PGM_Phosphatase"/>
</dbReference>
<dbReference type="AlphaFoldDB" id="A0A251XCW3"/>
<dbReference type="EMBL" id="MSLT01000006">
    <property type="protein sequence ID" value="OUD15765.1"/>
    <property type="molecule type" value="Genomic_DNA"/>
</dbReference>
<evidence type="ECO:0000313" key="3">
    <source>
        <dbReference type="Proteomes" id="UP000194798"/>
    </source>
</evidence>
<evidence type="ECO:0000313" key="2">
    <source>
        <dbReference type="EMBL" id="OUD15765.1"/>
    </source>
</evidence>
<dbReference type="GO" id="GO:0009236">
    <property type="term" value="P:cobalamin biosynthetic process"/>
    <property type="evidence" value="ECO:0007669"/>
    <property type="project" value="UniProtKB-UniRule"/>
</dbReference>
<comment type="caution">
    <text evidence="2">The sequence shown here is derived from an EMBL/GenBank/DDBJ whole genome shotgun (WGS) entry which is preliminary data.</text>
</comment>
<dbReference type="SUPFAM" id="SSF53254">
    <property type="entry name" value="Phosphoglycerate mutase-like"/>
    <property type="match status" value="1"/>
</dbReference>
<dbReference type="Pfam" id="PF00300">
    <property type="entry name" value="His_Phos_1"/>
    <property type="match status" value="1"/>
</dbReference>
<dbReference type="InterPro" id="IPR029033">
    <property type="entry name" value="His_PPase_superfam"/>
</dbReference>
<dbReference type="EC" id="3.1.3.73" evidence="1"/>
<dbReference type="CDD" id="cd07067">
    <property type="entry name" value="HP_PGM_like"/>
    <property type="match status" value="1"/>
</dbReference>
<proteinExistence type="predicted"/>
<dbReference type="PANTHER" id="PTHR48100:SF59">
    <property type="entry name" value="ADENOSYLCOBALAMIN_ALPHA-RIBAZOLE PHOSPHATASE"/>
    <property type="match status" value="1"/>
</dbReference>
<dbReference type="NCBIfam" id="TIGR03162">
    <property type="entry name" value="ribazole_cobC"/>
    <property type="match status" value="1"/>
</dbReference>
<evidence type="ECO:0000256" key="1">
    <source>
        <dbReference type="NCBIfam" id="TIGR03162"/>
    </source>
</evidence>
<name>A0A251XCW3_9GAMM</name>
<dbReference type="PANTHER" id="PTHR48100">
    <property type="entry name" value="BROAD-SPECIFICITY PHOSPHATASE YOR283W-RELATED"/>
    <property type="match status" value="1"/>
</dbReference>
<dbReference type="GO" id="GO:0043755">
    <property type="term" value="F:alpha-ribazole phosphatase activity"/>
    <property type="evidence" value="ECO:0007669"/>
    <property type="project" value="UniProtKB-UniRule"/>
</dbReference>
<dbReference type="Gene3D" id="3.40.50.1240">
    <property type="entry name" value="Phosphoglycerate mutase-like"/>
    <property type="match status" value="1"/>
</dbReference>
<dbReference type="GO" id="GO:0005737">
    <property type="term" value="C:cytoplasm"/>
    <property type="evidence" value="ECO:0007669"/>
    <property type="project" value="TreeGrafter"/>
</dbReference>
<sequence>MDIFLIRHTRVQVAEGTCYGQTDVRLSDTFDAEFAAIQAKLPVFSQPVQVISSPLSRCLQLAARLSYKIKTDPRIMELHFGDWEMKSWEDLTNKQISQWAEDYIHSAPPNGESYQALYDRCTAFWTELVAQELEQVVIVTHTGVIRALVAHVLELPLHKSFSLHFDYGAVSHLVFHRDWTRVVYLNR</sequence>
<dbReference type="Proteomes" id="UP000194798">
    <property type="component" value="Unassembled WGS sequence"/>
</dbReference>
<protein>
    <recommendedName>
        <fullName evidence="1">Alpha-ribazole phosphatase</fullName>
        <ecNumber evidence="1">3.1.3.73</ecNumber>
    </recommendedName>
</protein>
<gene>
    <name evidence="2" type="ORF">TPSD3_02650</name>
</gene>
<dbReference type="SMART" id="SM00855">
    <property type="entry name" value="PGAM"/>
    <property type="match status" value="1"/>
</dbReference>
<reference evidence="2 3" key="1">
    <citation type="submission" date="2016-12" db="EMBL/GenBank/DDBJ databases">
        <title>Thioflexothrix psekupsii D3 genome sequencing and assembly.</title>
        <authorList>
            <person name="Fomenkov A."/>
            <person name="Vincze T."/>
            <person name="Grabovich M."/>
            <person name="Anton B.P."/>
            <person name="Dubinina G."/>
            <person name="Orlova M."/>
            <person name="Belousova E."/>
            <person name="Roberts R.J."/>
        </authorList>
    </citation>
    <scope>NUCLEOTIDE SEQUENCE [LARGE SCALE GENOMIC DNA]</scope>
    <source>
        <strain evidence="2">D3</strain>
    </source>
</reference>
<organism evidence="2 3">
    <name type="scientific">Thioflexithrix psekupsensis</name>
    <dbReference type="NCBI Taxonomy" id="1570016"/>
    <lineage>
        <taxon>Bacteria</taxon>
        <taxon>Pseudomonadati</taxon>
        <taxon>Pseudomonadota</taxon>
        <taxon>Gammaproteobacteria</taxon>
        <taxon>Thiotrichales</taxon>
        <taxon>Thioflexithrix</taxon>
    </lineage>
</organism>
<accession>A0A251XCW3</accession>
<dbReference type="OrthoDB" id="9783269at2"/>
<dbReference type="InterPro" id="IPR013078">
    <property type="entry name" value="His_Pase_superF_clade-1"/>
</dbReference>
<keyword evidence="3" id="KW-1185">Reference proteome</keyword>
<dbReference type="InterPro" id="IPR017578">
    <property type="entry name" value="Ribazole_CobC"/>
</dbReference>